<dbReference type="Gene3D" id="1.20.1250.20">
    <property type="entry name" value="MFS general substrate transporter like domains"/>
    <property type="match status" value="1"/>
</dbReference>
<keyword evidence="4 8" id="KW-1133">Transmembrane helix</keyword>
<feature type="transmembrane region" description="Helical" evidence="8">
    <location>
        <begin position="560"/>
        <end position="580"/>
    </location>
</feature>
<evidence type="ECO:0000256" key="2">
    <source>
        <dbReference type="ARBA" id="ARBA00005982"/>
    </source>
</evidence>
<name>A0AAE1R3P0_9SOLA</name>
<dbReference type="SUPFAM" id="SSF54236">
    <property type="entry name" value="Ubiquitin-like"/>
    <property type="match status" value="1"/>
</dbReference>
<proteinExistence type="inferred from homology"/>
<keyword evidence="11" id="KW-1185">Reference proteome</keyword>
<feature type="transmembrane region" description="Helical" evidence="8">
    <location>
        <begin position="482"/>
        <end position="503"/>
    </location>
</feature>
<feature type="region of interest" description="Disordered" evidence="7">
    <location>
        <begin position="1"/>
        <end position="20"/>
    </location>
</feature>
<protein>
    <recommendedName>
        <fullName evidence="9">Ubiquitin-like domain-containing protein</fullName>
    </recommendedName>
</protein>
<dbReference type="InterPro" id="IPR029071">
    <property type="entry name" value="Ubiquitin-like_domsf"/>
</dbReference>
<keyword evidence="5 8" id="KW-0472">Membrane</keyword>
<evidence type="ECO:0000256" key="3">
    <source>
        <dbReference type="ARBA" id="ARBA00022692"/>
    </source>
</evidence>
<dbReference type="Proteomes" id="UP001291623">
    <property type="component" value="Unassembled WGS sequence"/>
</dbReference>
<sequence>MSGEEDKKPTGDQSGHINLKVKGQDGNEVFFRIKRSTQLKKLMNAYCDRQSVDFNSIAFLFDGRRLRAEQTPDEVLVHNHAEKDGSTDGALVDFRGNPVDKSRTGGWLGAGLILGTELSERICVMGISMNLVTYLVGDLHLSSPDSANIVTNFMGTLNLLALLGGFLADAKLGRYLTIAIFGCIAGVTLLTLATSIPSMKPPVCDSRSQGHCIDASGQQLALLFTALYTISLGCGGIKSSVSGFGSDQFDSSNPKENKAMIYFFNRFYFCISLGSLFAVTVLVYIQDNVGRGWGYGISAGTMVLAVAVLLGGTKFYRFKKPEGSPLTIIWRVLILAWRKRKLSHPSGPGFLNEYHNAKVPHTEMLRCLDKAAIVDDYLVANENRNNPWIVSTVTQVEEVKMVLKLIPIWCTCILFWTVYSQMNTFSIEQATFMNRNVGKFGIPAGSFSFFLFISILLFTSINERVTVPIARKITGNKQGLTCLQRVGIGLILSVAGMVAAAVVEKQRRENTVKHNYGISALWLVPQFFIVGAGEAFAYVGQLEFFIREAPEGMKAMSTGLFLSTLSMGFFMSSLLVSLVHKVTNGSWLKSNLNNGRLDDFYWTLAVLGVLNYLVFLFFSTRHQYKAQHLNSLEDSEKELKTWNNTIIDNAKKNPVVAEEEV</sequence>
<dbReference type="InterPro" id="IPR022617">
    <property type="entry name" value="Rad60/SUMO-like_dom"/>
</dbReference>
<evidence type="ECO:0000256" key="4">
    <source>
        <dbReference type="ARBA" id="ARBA00022989"/>
    </source>
</evidence>
<keyword evidence="3 8" id="KW-0812">Transmembrane</keyword>
<comment type="subcellular location">
    <subcellularLocation>
        <location evidence="1">Membrane</location>
        <topology evidence="1">Multi-pass membrane protein</topology>
    </subcellularLocation>
</comment>
<dbReference type="InterPro" id="IPR000109">
    <property type="entry name" value="POT_fam"/>
</dbReference>
<evidence type="ECO:0000256" key="5">
    <source>
        <dbReference type="ARBA" id="ARBA00023136"/>
    </source>
</evidence>
<dbReference type="Pfam" id="PF00854">
    <property type="entry name" value="PTR2"/>
    <property type="match status" value="1"/>
</dbReference>
<evidence type="ECO:0000313" key="11">
    <source>
        <dbReference type="Proteomes" id="UP001291623"/>
    </source>
</evidence>
<dbReference type="GO" id="GO:0016020">
    <property type="term" value="C:membrane"/>
    <property type="evidence" value="ECO:0007669"/>
    <property type="project" value="UniProtKB-SubCell"/>
</dbReference>
<feature type="transmembrane region" description="Helical" evidence="8">
    <location>
        <begin position="600"/>
        <end position="618"/>
    </location>
</feature>
<feature type="transmembrane region" description="Helical" evidence="8">
    <location>
        <begin position="149"/>
        <end position="168"/>
    </location>
</feature>
<dbReference type="PANTHER" id="PTHR11654">
    <property type="entry name" value="OLIGOPEPTIDE TRANSPORTER-RELATED"/>
    <property type="match status" value="1"/>
</dbReference>
<feature type="domain" description="Ubiquitin-like" evidence="9">
    <location>
        <begin position="15"/>
        <end position="74"/>
    </location>
</feature>
<dbReference type="SMART" id="SM00213">
    <property type="entry name" value="UBQ"/>
    <property type="match status" value="1"/>
</dbReference>
<reference evidence="10" key="1">
    <citation type="submission" date="2023-12" db="EMBL/GenBank/DDBJ databases">
        <title>Genome assembly of Anisodus tanguticus.</title>
        <authorList>
            <person name="Wang Y.-J."/>
        </authorList>
    </citation>
    <scope>NUCLEOTIDE SEQUENCE</scope>
    <source>
        <strain evidence="10">KB-2021</strain>
        <tissue evidence="10">Leaf</tissue>
    </source>
</reference>
<feature type="transmembrane region" description="Helical" evidence="8">
    <location>
        <begin position="440"/>
        <end position="461"/>
    </location>
</feature>
<evidence type="ECO:0000256" key="8">
    <source>
        <dbReference type="SAM" id="Phobius"/>
    </source>
</evidence>
<evidence type="ECO:0000256" key="1">
    <source>
        <dbReference type="ARBA" id="ARBA00004141"/>
    </source>
</evidence>
<evidence type="ECO:0000313" key="10">
    <source>
        <dbReference type="EMBL" id="KAK4344179.1"/>
    </source>
</evidence>
<feature type="transmembrane region" description="Helical" evidence="8">
    <location>
        <begin position="292"/>
        <end position="311"/>
    </location>
</feature>
<feature type="transmembrane region" description="Helical" evidence="8">
    <location>
        <begin position="175"/>
        <end position="196"/>
    </location>
</feature>
<dbReference type="InterPro" id="IPR036259">
    <property type="entry name" value="MFS_trans_sf"/>
</dbReference>
<feature type="transmembrane region" description="Helical" evidence="8">
    <location>
        <begin position="515"/>
        <end position="539"/>
    </location>
</feature>
<dbReference type="AlphaFoldDB" id="A0AAE1R3P0"/>
<evidence type="ECO:0000259" key="9">
    <source>
        <dbReference type="PROSITE" id="PS50053"/>
    </source>
</evidence>
<dbReference type="SUPFAM" id="SSF103473">
    <property type="entry name" value="MFS general substrate transporter"/>
    <property type="match status" value="1"/>
</dbReference>
<evidence type="ECO:0000256" key="6">
    <source>
        <dbReference type="ARBA" id="ARBA00044504"/>
    </source>
</evidence>
<comment type="similarity">
    <text evidence="6">Belongs to the major facilitator superfamily. Phosphate:H(+) symporter (TC 2.A.1.9) family.</text>
</comment>
<feature type="transmembrane region" description="Helical" evidence="8">
    <location>
        <begin position="216"/>
        <end position="237"/>
    </location>
</feature>
<comment type="caution">
    <text evidence="10">The sequence shown here is derived from an EMBL/GenBank/DDBJ whole genome shotgun (WGS) entry which is preliminary data.</text>
</comment>
<dbReference type="CDD" id="cd16116">
    <property type="entry name" value="Ubl_Smt3_like"/>
    <property type="match status" value="1"/>
</dbReference>
<feature type="transmembrane region" description="Helical" evidence="8">
    <location>
        <begin position="267"/>
        <end position="286"/>
    </location>
</feature>
<dbReference type="PROSITE" id="PS50053">
    <property type="entry name" value="UBIQUITIN_2"/>
    <property type="match status" value="1"/>
</dbReference>
<organism evidence="10 11">
    <name type="scientific">Anisodus tanguticus</name>
    <dbReference type="NCBI Taxonomy" id="243964"/>
    <lineage>
        <taxon>Eukaryota</taxon>
        <taxon>Viridiplantae</taxon>
        <taxon>Streptophyta</taxon>
        <taxon>Embryophyta</taxon>
        <taxon>Tracheophyta</taxon>
        <taxon>Spermatophyta</taxon>
        <taxon>Magnoliopsida</taxon>
        <taxon>eudicotyledons</taxon>
        <taxon>Gunneridae</taxon>
        <taxon>Pentapetalae</taxon>
        <taxon>asterids</taxon>
        <taxon>lamiids</taxon>
        <taxon>Solanales</taxon>
        <taxon>Solanaceae</taxon>
        <taxon>Solanoideae</taxon>
        <taxon>Hyoscyameae</taxon>
        <taxon>Anisodus</taxon>
    </lineage>
</organism>
<dbReference type="GO" id="GO:0022857">
    <property type="term" value="F:transmembrane transporter activity"/>
    <property type="evidence" value="ECO:0007669"/>
    <property type="project" value="InterPro"/>
</dbReference>
<accession>A0AAE1R3P0</accession>
<dbReference type="Gene3D" id="3.10.20.90">
    <property type="entry name" value="Phosphatidylinositol 3-kinase Catalytic Subunit, Chain A, domain 1"/>
    <property type="match status" value="1"/>
</dbReference>
<evidence type="ECO:0000256" key="7">
    <source>
        <dbReference type="SAM" id="MobiDB-lite"/>
    </source>
</evidence>
<feature type="compositionally biased region" description="Basic and acidic residues" evidence="7">
    <location>
        <begin position="1"/>
        <end position="10"/>
    </location>
</feature>
<gene>
    <name evidence="10" type="ORF">RND71_037273</name>
</gene>
<dbReference type="Pfam" id="PF11976">
    <property type="entry name" value="Rad60-SLD"/>
    <property type="match status" value="1"/>
</dbReference>
<dbReference type="InterPro" id="IPR000626">
    <property type="entry name" value="Ubiquitin-like_dom"/>
</dbReference>
<dbReference type="EMBL" id="JAVYJV010000020">
    <property type="protein sequence ID" value="KAK4344179.1"/>
    <property type="molecule type" value="Genomic_DNA"/>
</dbReference>
<comment type="similarity">
    <text evidence="2">Belongs to the major facilitator superfamily. Proton-dependent oligopeptide transporter (POT/PTR) (TC 2.A.17) family.</text>
</comment>
<feature type="transmembrane region" description="Helical" evidence="8">
    <location>
        <begin position="401"/>
        <end position="420"/>
    </location>
</feature>